<dbReference type="PANTHER" id="PTHR32208">
    <property type="entry name" value="SECRETED PROTEIN-RELATED"/>
    <property type="match status" value="1"/>
</dbReference>
<dbReference type="InterPro" id="IPR037516">
    <property type="entry name" value="Tripartite_DENN"/>
</dbReference>
<evidence type="ECO:0000256" key="1">
    <source>
        <dbReference type="ARBA" id="ARBA00022729"/>
    </source>
</evidence>
<sequence>MLTYYHLLAIFLLLNNAPPSVADGGTWSLLLPNIGISAMHMQLLPNDRVVIYDRTDFGTSNISLPDGKCRPNSNDCSAHSVEYDVVSNSIRPLMVLSNVWCSSGSLMPDGTLTQTGGQAEGAFVVRTYNSCDTCDWQEIQNGLVRERWYATNHILPDGRQIIVGGRDKFSYEFYPKTPDTETAVDFPFLAETYDPFMENNLYPFVFLYPDGNLFIFINNRAIFLDYVNNKVVKTFPMIPGGQPRNYPSTGSAVLLPMVIVQGVIAKVEFMVCGGAPRTAFPNAFIGAFDRALDTCARIIISDPDPQWVMETMPMARVMSDMLLLPNGNVLIINGGSSGTAGWELGRDPVLSPLIYRFGNPIGSRFEVQNPSNIRRMYHSAALLVRDGRVLVGGNNPHDKYNFENVLYPTDLSLEAFSPPYLDSNLSGLRPVIISPLTGTNMGYGTQMVIVFAVSNNLDISSVMVTMVAPSFNTHSFSMNQRLLVLEGGDIATKDPGSSNYQVSVTMPPNGNIAPAGYYLLFVVHQDIPSEGIWVYSLCYPASVLAWIGKERLSMKLNFIWTFYMRIGAICNVTRFKQHDQSRLTIETQLQITNNTSKLLIPIMVIRDRCTETQNNNTTHRKSKIKAARNTKTFIGEFLALKLQLTLCNSLPLVPNSREMSRSPSFSARAESDLKVDPEAVQRWIVAFCIIRFDLEQGQLIEECYPPGCLTPEEELDVAFSSFPDSVSQHHNRSSIYDSMFFFRIQRRGSFPANDLSPSEVPKKLNNGEKGRESKYLYGFVFNRQRHDERLKRGGEQKSVVILSHSPYSSLFKPLLQIMGPLYFDIGRKALDCIAASMSTWAAPLPGRLMELPIGNATLKVNLPPAHSLSFDGDVLFEESASSMAPLLPTNQSIPHGLFHDSDVFGIFRGLLLQLWLLWELLLVGEPVLIIAPTPPQCCEAVASLVSLAAPLFVSVDFRPYFTIHDPYFARLNSLQEGDTFPSMVLGVTNLFFLKSLRSVPHIVSVGSPAPNSSRVPFSSRASTGRMSGKPEGFSFPQLNLKKFSPSNLLNAVKLRRDGPLCLMTEHKEAVWSSYMPIMKPDTSILNRLVDAGLSPRVEESMSVVNNEILRRHFLELTTNFLAPFGPYFRANTPVGSSPFVDPPPLSAFDADEFLGSLSTRGPGKFLSKRMRSNWLDLYRRFMKGHNFKPWFQRRRAVAEQEQYRLWRQARMNANIREFIDKLSELEIVETFNAIERHLLAEMQASIFVIALY</sequence>
<dbReference type="InterPro" id="IPR037293">
    <property type="entry name" value="Gal_Oxidase_central_sf"/>
</dbReference>
<dbReference type="Pfam" id="PF07250">
    <property type="entry name" value="Glyoxal_oxid_N"/>
    <property type="match status" value="1"/>
</dbReference>
<dbReference type="InterPro" id="IPR011043">
    <property type="entry name" value="Gal_Oxase/kelch_b-propeller"/>
</dbReference>
<gene>
    <name evidence="4" type="ORF">CTI12_AA241990</name>
</gene>
<evidence type="ECO:0000313" key="5">
    <source>
        <dbReference type="Proteomes" id="UP000245207"/>
    </source>
</evidence>
<name>A0A2U1NDV5_ARTAN</name>
<dbReference type="Gene3D" id="2.130.10.80">
    <property type="entry name" value="Galactose oxidase/kelch, beta-propeller"/>
    <property type="match status" value="1"/>
</dbReference>
<dbReference type="EMBL" id="PKPP01003040">
    <property type="protein sequence ID" value="PWA71676.1"/>
    <property type="molecule type" value="Genomic_DNA"/>
</dbReference>
<dbReference type="InterPro" id="IPR009880">
    <property type="entry name" value="Glyoxal_oxidase_N"/>
</dbReference>
<dbReference type="SUPFAM" id="SSF50965">
    <property type="entry name" value="Galactose oxidase, central domain"/>
    <property type="match status" value="1"/>
</dbReference>
<dbReference type="PANTHER" id="PTHR32208:SF79">
    <property type="entry name" value="GALACTOSE OXIDASE"/>
    <property type="match status" value="1"/>
</dbReference>
<feature type="domain" description="UDENN" evidence="3">
    <location>
        <begin position="685"/>
        <end position="1192"/>
    </location>
</feature>
<dbReference type="InterPro" id="IPR013783">
    <property type="entry name" value="Ig-like_fold"/>
</dbReference>
<feature type="signal peptide" evidence="2">
    <location>
        <begin position="1"/>
        <end position="22"/>
    </location>
</feature>
<dbReference type="AlphaFoldDB" id="A0A2U1NDV5"/>
<dbReference type="Pfam" id="PF09118">
    <property type="entry name" value="GO-like_E_set"/>
    <property type="match status" value="1"/>
</dbReference>
<feature type="chain" id="PRO_5015452851" evidence="2">
    <location>
        <begin position="23"/>
        <end position="1252"/>
    </location>
</feature>
<dbReference type="CDD" id="cd02851">
    <property type="entry name" value="E_set_GO_C"/>
    <property type="match status" value="1"/>
</dbReference>
<evidence type="ECO:0000259" key="3">
    <source>
        <dbReference type="PROSITE" id="PS50211"/>
    </source>
</evidence>
<evidence type="ECO:0000313" key="4">
    <source>
        <dbReference type="EMBL" id="PWA71676.1"/>
    </source>
</evidence>
<evidence type="ECO:0000256" key="2">
    <source>
        <dbReference type="SAM" id="SignalP"/>
    </source>
</evidence>
<dbReference type="InterPro" id="IPR014756">
    <property type="entry name" value="Ig_E-set"/>
</dbReference>
<dbReference type="Gene3D" id="2.60.40.10">
    <property type="entry name" value="Immunoglobulins"/>
    <property type="match status" value="1"/>
</dbReference>
<reference evidence="4 5" key="1">
    <citation type="journal article" date="2018" name="Mol. Plant">
        <title>The genome of Artemisia annua provides insight into the evolution of Asteraceae family and artemisinin biosynthesis.</title>
        <authorList>
            <person name="Shen Q."/>
            <person name="Zhang L."/>
            <person name="Liao Z."/>
            <person name="Wang S."/>
            <person name="Yan T."/>
            <person name="Shi P."/>
            <person name="Liu M."/>
            <person name="Fu X."/>
            <person name="Pan Q."/>
            <person name="Wang Y."/>
            <person name="Lv Z."/>
            <person name="Lu X."/>
            <person name="Zhang F."/>
            <person name="Jiang W."/>
            <person name="Ma Y."/>
            <person name="Chen M."/>
            <person name="Hao X."/>
            <person name="Li L."/>
            <person name="Tang Y."/>
            <person name="Lv G."/>
            <person name="Zhou Y."/>
            <person name="Sun X."/>
            <person name="Brodelius P.E."/>
            <person name="Rose J.K.C."/>
            <person name="Tang K."/>
        </authorList>
    </citation>
    <scope>NUCLEOTIDE SEQUENCE [LARGE SCALE GENOMIC DNA]</scope>
    <source>
        <strain evidence="5">cv. Huhao1</strain>
        <tissue evidence="4">Leaf</tissue>
    </source>
</reference>
<dbReference type="InterPro" id="IPR015202">
    <property type="entry name" value="GO-like_E_set"/>
</dbReference>
<organism evidence="4 5">
    <name type="scientific">Artemisia annua</name>
    <name type="common">Sweet wormwood</name>
    <dbReference type="NCBI Taxonomy" id="35608"/>
    <lineage>
        <taxon>Eukaryota</taxon>
        <taxon>Viridiplantae</taxon>
        <taxon>Streptophyta</taxon>
        <taxon>Embryophyta</taxon>
        <taxon>Tracheophyta</taxon>
        <taxon>Spermatophyta</taxon>
        <taxon>Magnoliopsida</taxon>
        <taxon>eudicotyledons</taxon>
        <taxon>Gunneridae</taxon>
        <taxon>Pentapetalae</taxon>
        <taxon>asterids</taxon>
        <taxon>campanulids</taxon>
        <taxon>Asterales</taxon>
        <taxon>Asteraceae</taxon>
        <taxon>Asteroideae</taxon>
        <taxon>Anthemideae</taxon>
        <taxon>Artemisiinae</taxon>
        <taxon>Artemisia</taxon>
    </lineage>
</organism>
<protein>
    <submittedName>
        <fullName evidence="4">Arf3-interacting protein 1, N-terminal domain-containing protein</fullName>
    </submittedName>
</protein>
<comment type="caution">
    <text evidence="4">The sequence shown here is derived from an EMBL/GenBank/DDBJ whole genome shotgun (WGS) entry which is preliminary data.</text>
</comment>
<dbReference type="Proteomes" id="UP000245207">
    <property type="component" value="Unassembled WGS sequence"/>
</dbReference>
<accession>A0A2U1NDV5</accession>
<dbReference type="SUPFAM" id="SSF81296">
    <property type="entry name" value="E set domains"/>
    <property type="match status" value="1"/>
</dbReference>
<keyword evidence="5" id="KW-1185">Reference proteome</keyword>
<dbReference type="PROSITE" id="PS50211">
    <property type="entry name" value="DENN"/>
    <property type="match status" value="1"/>
</dbReference>
<proteinExistence type="predicted"/>
<keyword evidence="1 2" id="KW-0732">Signal</keyword>
<dbReference type="OrthoDB" id="10265409at2759"/>